<organism evidence="1 2">
    <name type="scientific">Paracoccus gahaiensis</name>
    <dbReference type="NCBI Taxonomy" id="1706839"/>
    <lineage>
        <taxon>Bacteria</taxon>
        <taxon>Pseudomonadati</taxon>
        <taxon>Pseudomonadota</taxon>
        <taxon>Alphaproteobacteria</taxon>
        <taxon>Rhodobacterales</taxon>
        <taxon>Paracoccaceae</taxon>
        <taxon>Paracoccus</taxon>
    </lineage>
</organism>
<reference evidence="1 2" key="1">
    <citation type="submission" date="2019-04" db="EMBL/GenBank/DDBJ databases">
        <authorList>
            <person name="Li J."/>
        </authorList>
    </citation>
    <scope>NUCLEOTIDE SEQUENCE [LARGE SCALE GENOMIC DNA]</scope>
    <source>
        <strain evidence="1 2">KCTC 42687</strain>
    </source>
</reference>
<dbReference type="AlphaFoldDB" id="A0A4U0RQS9"/>
<dbReference type="Proteomes" id="UP000309747">
    <property type="component" value="Unassembled WGS sequence"/>
</dbReference>
<sequence>MTPVASKVLATVNAPYSVAVTPEELAEKLADMGSASSFDAAAFAFLSEVSPTLQAQFLLEMGVERASVSEVAKAYSELAGYLLPLAA</sequence>
<keyword evidence="2" id="KW-1185">Reference proteome</keyword>
<comment type="caution">
    <text evidence="1">The sequence shown here is derived from an EMBL/GenBank/DDBJ whole genome shotgun (WGS) entry which is preliminary data.</text>
</comment>
<dbReference type="EMBL" id="SUNI01000015">
    <property type="protein sequence ID" value="TJZ90604.1"/>
    <property type="molecule type" value="Genomic_DNA"/>
</dbReference>
<evidence type="ECO:0000313" key="2">
    <source>
        <dbReference type="Proteomes" id="UP000309747"/>
    </source>
</evidence>
<dbReference type="OrthoDB" id="7474776at2"/>
<dbReference type="RefSeq" id="WP_136886816.1">
    <property type="nucleotide sequence ID" value="NZ_SUNI01000015.1"/>
</dbReference>
<protein>
    <submittedName>
        <fullName evidence="1">Uncharacterized protein</fullName>
    </submittedName>
</protein>
<accession>A0A4U0RQS9</accession>
<name>A0A4U0RQS9_9RHOB</name>
<gene>
    <name evidence="1" type="ORF">FA743_14505</name>
</gene>
<evidence type="ECO:0000313" key="1">
    <source>
        <dbReference type="EMBL" id="TJZ90604.1"/>
    </source>
</evidence>
<proteinExistence type="predicted"/>